<feature type="domain" description="Protein kinase" evidence="8">
    <location>
        <begin position="949"/>
        <end position="1662"/>
    </location>
</feature>
<feature type="compositionally biased region" description="Polar residues" evidence="7">
    <location>
        <begin position="725"/>
        <end position="737"/>
    </location>
</feature>
<dbReference type="SMART" id="SM00220">
    <property type="entry name" value="S_TKc"/>
    <property type="match status" value="1"/>
</dbReference>
<feature type="region of interest" description="Disordered" evidence="7">
    <location>
        <begin position="1473"/>
        <end position="1509"/>
    </location>
</feature>
<dbReference type="PANTHER" id="PTHR11042:SF189">
    <property type="entry name" value="PROTEIN KINASE DOMAIN-CONTAINING PROTEIN"/>
    <property type="match status" value="1"/>
</dbReference>
<dbReference type="Proteomes" id="UP000037923">
    <property type="component" value="Unassembled WGS sequence"/>
</dbReference>
<dbReference type="Gene3D" id="3.30.200.20">
    <property type="entry name" value="Phosphorylase Kinase, domain 1"/>
    <property type="match status" value="1"/>
</dbReference>
<feature type="region of interest" description="Disordered" evidence="7">
    <location>
        <begin position="1041"/>
        <end position="1067"/>
    </location>
</feature>
<dbReference type="OrthoDB" id="1405469at2759"/>
<keyword evidence="1" id="KW-0808">Transferase</keyword>
<feature type="compositionally biased region" description="Basic and acidic residues" evidence="7">
    <location>
        <begin position="1150"/>
        <end position="1166"/>
    </location>
</feature>
<feature type="region of interest" description="Disordered" evidence="7">
    <location>
        <begin position="1139"/>
        <end position="1257"/>
    </location>
</feature>
<dbReference type="PROSITE" id="PS50835">
    <property type="entry name" value="IG_LIKE"/>
    <property type="match status" value="1"/>
</dbReference>
<evidence type="ECO:0000313" key="10">
    <source>
        <dbReference type="EMBL" id="KPA83176.1"/>
    </source>
</evidence>
<dbReference type="SUPFAM" id="SSF56112">
    <property type="entry name" value="Protein kinase-like (PK-like)"/>
    <property type="match status" value="1"/>
</dbReference>
<feature type="region of interest" description="Disordered" evidence="7">
    <location>
        <begin position="112"/>
        <end position="133"/>
    </location>
</feature>
<dbReference type="FunFam" id="1.10.510.10:FF:001372">
    <property type="entry name" value="eIF-2 alpha kinase"/>
    <property type="match status" value="1"/>
</dbReference>
<feature type="region of interest" description="Disordered" evidence="7">
    <location>
        <begin position="867"/>
        <end position="891"/>
    </location>
</feature>
<keyword evidence="4 6" id="KW-0067">ATP-binding</keyword>
<dbReference type="GO" id="GO:0004672">
    <property type="term" value="F:protein kinase activity"/>
    <property type="evidence" value="ECO:0007669"/>
    <property type="project" value="InterPro"/>
</dbReference>
<dbReference type="GeneID" id="26903159"/>
<dbReference type="EMBL" id="LGTL01000004">
    <property type="protein sequence ID" value="KPA83176.1"/>
    <property type="molecule type" value="Genomic_DNA"/>
</dbReference>
<keyword evidence="2 6" id="KW-0547">Nucleotide-binding</keyword>
<feature type="region of interest" description="Disordered" evidence="7">
    <location>
        <begin position="602"/>
        <end position="646"/>
    </location>
</feature>
<dbReference type="InterPro" id="IPR011009">
    <property type="entry name" value="Kinase-like_dom_sf"/>
</dbReference>
<evidence type="ECO:0000256" key="2">
    <source>
        <dbReference type="ARBA" id="ARBA00022741"/>
    </source>
</evidence>
<dbReference type="GO" id="GO:0005524">
    <property type="term" value="F:ATP binding"/>
    <property type="evidence" value="ECO:0007669"/>
    <property type="project" value="UniProtKB-UniRule"/>
</dbReference>
<gene>
    <name evidence="10" type="ORF">ABB37_02868</name>
</gene>
<protein>
    <recommendedName>
        <fullName evidence="12">Protein kinase domain-containing protein</fullName>
    </recommendedName>
</protein>
<dbReference type="RefSeq" id="XP_015661615.1">
    <property type="nucleotide sequence ID" value="XM_015800013.1"/>
</dbReference>
<reference evidence="10 11" key="1">
    <citation type="submission" date="2015-07" db="EMBL/GenBank/DDBJ databases">
        <title>High-quality genome of monoxenous trypanosomatid Leptomonas pyrrhocoris.</title>
        <authorList>
            <person name="Flegontov P."/>
            <person name="Butenko A."/>
            <person name="Firsov S."/>
            <person name="Vlcek C."/>
            <person name="Logacheva M.D."/>
            <person name="Field M."/>
            <person name="Filatov D."/>
            <person name="Flegontova O."/>
            <person name="Gerasimov E."/>
            <person name="Jackson A.P."/>
            <person name="Kelly S."/>
            <person name="Opperdoes F."/>
            <person name="O'Reilly A."/>
            <person name="Votypka J."/>
            <person name="Yurchenko V."/>
            <person name="Lukes J."/>
        </authorList>
    </citation>
    <scope>NUCLEOTIDE SEQUENCE [LARGE SCALE GENOMIC DNA]</scope>
    <source>
        <strain evidence="10">H10</strain>
    </source>
</reference>
<feature type="compositionally biased region" description="Low complexity" evidence="7">
    <location>
        <begin position="1333"/>
        <end position="1347"/>
    </location>
</feature>
<dbReference type="InterPro" id="IPR000719">
    <property type="entry name" value="Prot_kinase_dom"/>
</dbReference>
<keyword evidence="3" id="KW-0418">Kinase</keyword>
<comment type="caution">
    <text evidence="10">The sequence shown here is derived from an EMBL/GenBank/DDBJ whole genome shotgun (WGS) entry which is preliminary data.</text>
</comment>
<feature type="region of interest" description="Disordered" evidence="7">
    <location>
        <begin position="528"/>
        <end position="590"/>
    </location>
</feature>
<evidence type="ECO:0000259" key="9">
    <source>
        <dbReference type="PROSITE" id="PS50835"/>
    </source>
</evidence>
<dbReference type="InterPro" id="IPR050339">
    <property type="entry name" value="CC_SR_Kinase"/>
</dbReference>
<feature type="region of interest" description="Disordered" evidence="7">
    <location>
        <begin position="714"/>
        <end position="738"/>
    </location>
</feature>
<feature type="region of interest" description="Disordered" evidence="7">
    <location>
        <begin position="159"/>
        <end position="198"/>
    </location>
</feature>
<feature type="compositionally biased region" description="Acidic residues" evidence="7">
    <location>
        <begin position="61"/>
        <end position="73"/>
    </location>
</feature>
<dbReference type="PROSITE" id="PS00107">
    <property type="entry name" value="PROTEIN_KINASE_ATP"/>
    <property type="match status" value="1"/>
</dbReference>
<dbReference type="PROSITE" id="PS00108">
    <property type="entry name" value="PROTEIN_KINASE_ST"/>
    <property type="match status" value="1"/>
</dbReference>
<organism evidence="10 11">
    <name type="scientific">Leptomonas pyrrhocoris</name>
    <name type="common">Firebug parasite</name>
    <dbReference type="NCBI Taxonomy" id="157538"/>
    <lineage>
        <taxon>Eukaryota</taxon>
        <taxon>Discoba</taxon>
        <taxon>Euglenozoa</taxon>
        <taxon>Kinetoplastea</taxon>
        <taxon>Metakinetoplastina</taxon>
        <taxon>Trypanosomatida</taxon>
        <taxon>Trypanosomatidae</taxon>
        <taxon>Leishmaniinae</taxon>
        <taxon>Leptomonas</taxon>
    </lineage>
</organism>
<dbReference type="InterPro" id="IPR017441">
    <property type="entry name" value="Protein_kinase_ATP_BS"/>
</dbReference>
<feature type="region of interest" description="Disordered" evidence="7">
    <location>
        <begin position="54"/>
        <end position="90"/>
    </location>
</feature>
<evidence type="ECO:0008006" key="12">
    <source>
        <dbReference type="Google" id="ProtNLM"/>
    </source>
</evidence>
<dbReference type="OMA" id="LQMELCQ"/>
<feature type="domain" description="Ig-like" evidence="9">
    <location>
        <begin position="24"/>
        <end position="113"/>
    </location>
</feature>
<feature type="compositionally biased region" description="Low complexity" evidence="7">
    <location>
        <begin position="1492"/>
        <end position="1506"/>
    </location>
</feature>
<name>A0A0M9G6D5_LEPPY</name>
<dbReference type="PANTHER" id="PTHR11042">
    <property type="entry name" value="EUKARYOTIC TRANSLATION INITIATION FACTOR 2-ALPHA KINASE EIF2-ALPHA KINASE -RELATED"/>
    <property type="match status" value="1"/>
</dbReference>
<evidence type="ECO:0000256" key="5">
    <source>
        <dbReference type="ARBA" id="ARBA00037982"/>
    </source>
</evidence>
<feature type="compositionally biased region" description="Polar residues" evidence="7">
    <location>
        <begin position="1244"/>
        <end position="1253"/>
    </location>
</feature>
<evidence type="ECO:0000256" key="6">
    <source>
        <dbReference type="PROSITE-ProRule" id="PRU10141"/>
    </source>
</evidence>
<proteinExistence type="inferred from homology"/>
<evidence type="ECO:0000259" key="8">
    <source>
        <dbReference type="PROSITE" id="PS50011"/>
    </source>
</evidence>
<dbReference type="GO" id="GO:0005634">
    <property type="term" value="C:nucleus"/>
    <property type="evidence" value="ECO:0007669"/>
    <property type="project" value="TreeGrafter"/>
</dbReference>
<feature type="compositionally biased region" description="Basic and acidic residues" evidence="7">
    <location>
        <begin position="1198"/>
        <end position="1219"/>
    </location>
</feature>
<feature type="binding site" evidence="6">
    <location>
        <position position="978"/>
    </location>
    <ligand>
        <name>ATP</name>
        <dbReference type="ChEBI" id="CHEBI:30616"/>
    </ligand>
</feature>
<dbReference type="InterPro" id="IPR007110">
    <property type="entry name" value="Ig-like_dom"/>
</dbReference>
<feature type="compositionally biased region" description="Acidic residues" evidence="7">
    <location>
        <begin position="1139"/>
        <end position="1149"/>
    </location>
</feature>
<evidence type="ECO:0000256" key="7">
    <source>
        <dbReference type="SAM" id="MobiDB-lite"/>
    </source>
</evidence>
<dbReference type="VEuPathDB" id="TriTrypDB:LpyrH10_04_4180"/>
<dbReference type="Gene3D" id="1.10.510.10">
    <property type="entry name" value="Transferase(Phosphotransferase) domain 1"/>
    <property type="match status" value="2"/>
</dbReference>
<feature type="region of interest" description="Disordered" evidence="7">
    <location>
        <begin position="1333"/>
        <end position="1355"/>
    </location>
</feature>
<evidence type="ECO:0000313" key="11">
    <source>
        <dbReference type="Proteomes" id="UP000037923"/>
    </source>
</evidence>
<evidence type="ECO:0000256" key="3">
    <source>
        <dbReference type="ARBA" id="ARBA00022777"/>
    </source>
</evidence>
<keyword evidence="11" id="KW-1185">Reference proteome</keyword>
<dbReference type="InterPro" id="IPR008271">
    <property type="entry name" value="Ser/Thr_kinase_AS"/>
</dbReference>
<dbReference type="Pfam" id="PF00069">
    <property type="entry name" value="Pkinase"/>
    <property type="match status" value="2"/>
</dbReference>
<evidence type="ECO:0000256" key="1">
    <source>
        <dbReference type="ARBA" id="ARBA00022679"/>
    </source>
</evidence>
<dbReference type="PROSITE" id="PS50011">
    <property type="entry name" value="PROTEIN_KINASE_DOM"/>
    <property type="match status" value="1"/>
</dbReference>
<feature type="compositionally biased region" description="Low complexity" evidence="7">
    <location>
        <begin position="159"/>
        <end position="180"/>
    </location>
</feature>
<evidence type="ECO:0000256" key="4">
    <source>
        <dbReference type="ARBA" id="ARBA00022840"/>
    </source>
</evidence>
<feature type="compositionally biased region" description="Low complexity" evidence="7">
    <location>
        <begin position="569"/>
        <end position="587"/>
    </location>
</feature>
<sequence length="1675" mass="180312">MEARLSASTRNGWNEAPLLLATDVAGSLHCYVYAAGRSPALHHLWTRRLNEIAEGESAASEGEEEDEDEDEDEGIQHSQKKSASIARKRRDASDTGGFQCVVSTRLSRLQSLSSSHELPNAPATGHPWSPARSRSRMEQLSSAYMSMDTNVFDEVSTSTTTAISSSSLLRRSASGRRLGGNTQQSSPVRPAKTTFDASNSRRVRNVVEKTAGVSSAKTPPVSCPFCASAHLSRCLSTEESGSLPTVDASPPVNPTTTCVNENARGFQCSDFMARVPDPSFSSAWNAADGPVASSSKDVHSKIGAPPAKESTQAATLTPGGEINWYWRCSHGAFRDATGAAHPEEEGEEGEELSAYSPHTWMSLPEAVHCWNGRCCRRHRLLLLRKMEETYQELDLFTGELLRETGLASDLFATASHTSMNSTSTKENASLSGCGAADRSFSSTLSSQARGGPAAVLSLTTQRFQTVVVQVPLSAPVPASHKGIRKGTKANSALAPGQAAAAATPICLLKLAAPTVRFAATWYPPELSAAGTDSCVQRSEDEDEESEEYASTASPSTAVLHLASTHGRRAGSSSGSSSSSHHSSTSASDIDMDVLSGRKRLPPQHHFARVVRSDSVNSASDAKPAPPSTNTIGDAIEAGPANTHGGGEAEVDVPVRCGRGGEIYMAADVRCGQDTCPADEKPTAPPLLLQLPLPLVQAVWVCPASSSCVRRGATSGAEEAVDDSDGTSSQEASASRAVSTPLPVTIRTVPWVTEHACALRTVQGVNGARSPVRPGYSKVNSDPTTKTSTIAAGSTLHGFLLQMARTAGVSTRSFPTTVGCPQILRELSALDVLHGREGNTTKHSHRGRRPLSAVDRNFVVGDDAGDEITSHRHVSSSNTTETCVRTEEERHGHPYPRAHVQLAARRGAHNSGEQSRSSVSSLTDDMSITHRIAPLPPHFVPASSFFDENFEPLTVLGRGVGGAVLLARHRVTGVFYAVKVLVARDYESERDILQEVRVHAMLENKYVVRYHACWSEVITAIRAQQLAFIGVCHPNEANLSRHPRLQAATPTSARRSGSFGLPPRAPHATWASEDDLTRRASAARVRSAPGGWDRLTLPNYSSVLLIGSESASESPSPVTTVRRPRARLHKALWSSAAVDEYAEDEEDREDDVVNDRSHRANDDDTARGPESSASPNTLRRRQGSWEGHHQPKTGSEPGEALHDASAKHGTDVSHDKRSSHETSGSADDFDRTSSASSRSDESSDPETGSGAQSSRGEDHTIIGSRVVFLQMELCQVTLAHHLSSRPFIKRIENLIILLQTVAGLRYLHSRGVLHRDLKPTNVFMDYRCQYDSVVHSPNSSSTSSSLSSEDGRRKNKGWAMPSVISLHQSGSAVNMLSRNSSLGGESTNHNSSPCTALSIHRQSTFPFKPNGATYGNGNARSLANFSSAMDPVAAVRRHTNHSTSDNLPPWSDGRSTLDVVMRPAHQDAAALLHERLARRPPPRLPRKQEDATHTATSQAAHAAATEQRSADHLLQSNEGRTFLQHLARWLCHHFVQVRLGDFGLAKFLHQQDMHVDGFVSMNATNTVGVGSPLYASPEQLKGNRCTAASDAFSVGVMMAEMYLQPTTIAERLTVLREVRDGAYHDAGLMARYPELKLVRRLTLTLPEARISLAATQTALKALLLKALQEEVDLHYA</sequence>
<accession>A0A0M9G6D5</accession>
<comment type="similarity">
    <text evidence="5">Belongs to the protein kinase superfamily. Ser/Thr protein kinase family. GCN2 subfamily.</text>
</comment>
<dbReference type="GO" id="GO:0005737">
    <property type="term" value="C:cytoplasm"/>
    <property type="evidence" value="ECO:0007669"/>
    <property type="project" value="TreeGrafter"/>
</dbReference>